<dbReference type="EC" id="3.1.26.4" evidence="3"/>
<dbReference type="InterPro" id="IPR041373">
    <property type="entry name" value="RT_RNaseH"/>
</dbReference>
<dbReference type="GO" id="GO:0005634">
    <property type="term" value="C:nucleus"/>
    <property type="evidence" value="ECO:0007669"/>
    <property type="project" value="UniProtKB-SubCell"/>
</dbReference>
<keyword evidence="10" id="KW-0378">Hydrolase</keyword>
<evidence type="ECO:0000256" key="10">
    <source>
        <dbReference type="ARBA" id="ARBA00022801"/>
    </source>
</evidence>
<keyword evidence="9" id="KW-0255">Endonuclease</keyword>
<evidence type="ECO:0000256" key="4">
    <source>
        <dbReference type="ARBA" id="ARBA00022670"/>
    </source>
</evidence>
<dbReference type="InterPro" id="IPR000953">
    <property type="entry name" value="Chromo/chromo_shadow_dom"/>
</dbReference>
<evidence type="ECO:0000256" key="8">
    <source>
        <dbReference type="ARBA" id="ARBA00022750"/>
    </source>
</evidence>
<organism evidence="14 15">
    <name type="scientific">Hemibagrus guttatus</name>
    <dbReference type="NCBI Taxonomy" id="175788"/>
    <lineage>
        <taxon>Eukaryota</taxon>
        <taxon>Metazoa</taxon>
        <taxon>Chordata</taxon>
        <taxon>Craniata</taxon>
        <taxon>Vertebrata</taxon>
        <taxon>Euteleostomi</taxon>
        <taxon>Actinopterygii</taxon>
        <taxon>Neopterygii</taxon>
        <taxon>Teleostei</taxon>
        <taxon>Ostariophysi</taxon>
        <taxon>Siluriformes</taxon>
        <taxon>Bagridae</taxon>
        <taxon>Hemibagrus</taxon>
    </lineage>
</organism>
<protein>
    <recommendedName>
        <fullName evidence="3">ribonuclease H</fullName>
        <ecNumber evidence="3">3.1.26.4</ecNumber>
    </recommendedName>
</protein>
<evidence type="ECO:0000256" key="9">
    <source>
        <dbReference type="ARBA" id="ARBA00022759"/>
    </source>
</evidence>
<dbReference type="GO" id="GO:0006508">
    <property type="term" value="P:proteolysis"/>
    <property type="evidence" value="ECO:0007669"/>
    <property type="project" value="UniProtKB-KW"/>
</dbReference>
<keyword evidence="11" id="KW-0695">RNA-directed DNA polymerase</keyword>
<keyword evidence="6" id="KW-0548">Nucleotidyltransferase</keyword>
<evidence type="ECO:0000256" key="11">
    <source>
        <dbReference type="ARBA" id="ARBA00022918"/>
    </source>
</evidence>
<dbReference type="AlphaFoldDB" id="A0AAE0UXD7"/>
<evidence type="ECO:0000256" key="5">
    <source>
        <dbReference type="ARBA" id="ARBA00022679"/>
    </source>
</evidence>
<dbReference type="EMBL" id="JAUCMX010000013">
    <property type="protein sequence ID" value="KAK3526404.1"/>
    <property type="molecule type" value="Genomic_DNA"/>
</dbReference>
<evidence type="ECO:0000256" key="1">
    <source>
        <dbReference type="ARBA" id="ARBA00004123"/>
    </source>
</evidence>
<evidence type="ECO:0000256" key="12">
    <source>
        <dbReference type="SAM" id="MobiDB-lite"/>
    </source>
</evidence>
<evidence type="ECO:0000313" key="14">
    <source>
        <dbReference type="EMBL" id="KAK3526404.1"/>
    </source>
</evidence>
<dbReference type="CDD" id="cd01647">
    <property type="entry name" value="RT_LTR"/>
    <property type="match status" value="1"/>
</dbReference>
<comment type="caution">
    <text evidence="14">The sequence shown here is derived from an EMBL/GenBank/DDBJ whole genome shotgun (WGS) entry which is preliminary data.</text>
</comment>
<dbReference type="PANTHER" id="PTHR33064:SF37">
    <property type="entry name" value="RIBONUCLEASE H"/>
    <property type="match status" value="1"/>
</dbReference>
<evidence type="ECO:0000256" key="3">
    <source>
        <dbReference type="ARBA" id="ARBA00012180"/>
    </source>
</evidence>
<dbReference type="Gene3D" id="3.30.70.270">
    <property type="match status" value="2"/>
</dbReference>
<keyword evidence="7" id="KW-0540">Nuclease</keyword>
<keyword evidence="15" id="KW-1185">Reference proteome</keyword>
<comment type="similarity">
    <text evidence="2">Belongs to the beta type-B retroviral polymerase family. HERV class-II K(HML-2) pol subfamily.</text>
</comment>
<feature type="region of interest" description="Disordered" evidence="12">
    <location>
        <begin position="390"/>
        <end position="424"/>
    </location>
</feature>
<dbReference type="InterPro" id="IPR051320">
    <property type="entry name" value="Viral_Replic_Matur_Polypro"/>
</dbReference>
<dbReference type="InterPro" id="IPR043128">
    <property type="entry name" value="Rev_trsase/Diguanyl_cyclase"/>
</dbReference>
<dbReference type="InterPro" id="IPR043502">
    <property type="entry name" value="DNA/RNA_pol_sf"/>
</dbReference>
<reference evidence="14" key="1">
    <citation type="submission" date="2023-06" db="EMBL/GenBank/DDBJ databases">
        <title>Male Hemibagrus guttatus genome.</title>
        <authorList>
            <person name="Bian C."/>
        </authorList>
    </citation>
    <scope>NUCLEOTIDE SEQUENCE</scope>
    <source>
        <strain evidence="14">Male_cb2023</strain>
        <tissue evidence="14">Muscle</tissue>
    </source>
</reference>
<feature type="region of interest" description="Disordered" evidence="12">
    <location>
        <begin position="871"/>
        <end position="899"/>
    </location>
</feature>
<dbReference type="SUPFAM" id="SSF56672">
    <property type="entry name" value="DNA/RNA polymerases"/>
    <property type="match status" value="1"/>
</dbReference>
<dbReference type="InterPro" id="IPR000477">
    <property type="entry name" value="RT_dom"/>
</dbReference>
<dbReference type="SMART" id="SM00298">
    <property type="entry name" value="CHROMO"/>
    <property type="match status" value="1"/>
</dbReference>
<gene>
    <name evidence="14" type="ORF">QTP70_025433</name>
</gene>
<dbReference type="InterPro" id="IPR016197">
    <property type="entry name" value="Chromo-like_dom_sf"/>
</dbReference>
<dbReference type="GO" id="GO:0004523">
    <property type="term" value="F:RNA-DNA hybrid ribonuclease activity"/>
    <property type="evidence" value="ECO:0007669"/>
    <property type="project" value="UniProtKB-EC"/>
</dbReference>
<dbReference type="PANTHER" id="PTHR33064">
    <property type="entry name" value="POL PROTEIN"/>
    <property type="match status" value="1"/>
</dbReference>
<proteinExistence type="inferred from homology"/>
<dbReference type="SUPFAM" id="SSF54160">
    <property type="entry name" value="Chromo domain-like"/>
    <property type="match status" value="1"/>
</dbReference>
<dbReference type="Pfam" id="PF00385">
    <property type="entry name" value="Chromo"/>
    <property type="match status" value="1"/>
</dbReference>
<dbReference type="Pfam" id="PF00078">
    <property type="entry name" value="RVT_1"/>
    <property type="match status" value="1"/>
</dbReference>
<dbReference type="Proteomes" id="UP001274896">
    <property type="component" value="Unassembled WGS sequence"/>
</dbReference>
<evidence type="ECO:0000256" key="6">
    <source>
        <dbReference type="ARBA" id="ARBA00022695"/>
    </source>
</evidence>
<dbReference type="Gene3D" id="2.40.50.40">
    <property type="match status" value="1"/>
</dbReference>
<feature type="domain" description="Chromo" evidence="13">
    <location>
        <begin position="826"/>
        <end position="884"/>
    </location>
</feature>
<dbReference type="GO" id="GO:0004190">
    <property type="term" value="F:aspartic-type endopeptidase activity"/>
    <property type="evidence" value="ECO:0007669"/>
    <property type="project" value="UniProtKB-KW"/>
</dbReference>
<evidence type="ECO:0000256" key="7">
    <source>
        <dbReference type="ARBA" id="ARBA00022722"/>
    </source>
</evidence>
<evidence type="ECO:0000259" key="13">
    <source>
        <dbReference type="PROSITE" id="PS50013"/>
    </source>
</evidence>
<dbReference type="FunFam" id="3.30.70.270:FF:000063">
    <property type="entry name" value="Zinc knuckle domaincontaining protein"/>
    <property type="match status" value="1"/>
</dbReference>
<comment type="subcellular location">
    <subcellularLocation>
        <location evidence="1">Nucleus</location>
    </subcellularLocation>
</comment>
<dbReference type="Pfam" id="PF03999">
    <property type="entry name" value="MAP65_ASE1"/>
    <property type="match status" value="1"/>
</dbReference>
<sequence>MRAVFLSYFLPHLRGYHVLVRIDSTTVVSLYQSSGLSVFTPSGQTFCRAEAWGVTDHFTGGGEHLADFRTCGCGSVRLQGVDPLSTVVFPLSSSPSGPGCCSIGLVEATSVRLTPVALLPEVLARVRHDWVHLLLVTPLWPAPVWFADLVFLLDGTPREIPVMNDLLSQAWGGDLTPLPRDVLTMGRKDQSNGGVALKRSRVFSLHIEVEHLEELWIKKSQNDYKSIREEIQILWEKCFYSLDQRQAFTAYYSDNYDSSADRCRGFLRQFKIFFAHQPEIYREEGTKYAFMFTLLTRRALNWASAVWDANPQIRTSYTSYFTGVVREVFEYPAGGKDVSLPLMELRQGSDSAVDYTIIHYEALQSEMPCREMSMSLSQYVSTAIRLDNLHRQTPSRSRHRTEQWPERQAPAQPDRFRRGRTPPLRITATDSQPIGGGYLTRQTELLELRVRLLHQERITFYVTSSPANPVILGFPWLHQYDPQVSWTKRELTWWSPQCTSRCLSDLISCPCLTTLVENTEVGTITLIPRIREGDKWKTAFHTTHRHYEYLVMPFGLTNTPTVFQALINERFQDMLNRNVTAYIDDILIYSTSFDEHGVETDLSKVHALTDWPEPTMVKELQCFLGFANFYRRFIKNYSTVAAPLTSLLKGKPKRLTWNELAWEAFIRLKADFTMAPILRHPDPDLPELLSIKAALDEWQHWLEGARHPFLVLTDHCNLEYLRGTKHLNSRQIWVFRDIPPRIQEQQSGHTISEPILSQTAVLAPVQWNLVEEIHRAHAVEPPPAACPPEKVLVGIVETGYGGLCQVMRHVCSISASTAGRRGSPAYQVRALLNSQRVRSRLQYLVDWEGYGLEERSWVDVADILDPALTENFHRSHPSKTTPNQRGRQRRRTPGGVPRGEVLCHVTSEISAGALA</sequence>
<evidence type="ECO:0000256" key="2">
    <source>
        <dbReference type="ARBA" id="ARBA00010879"/>
    </source>
</evidence>
<dbReference type="GO" id="GO:0003964">
    <property type="term" value="F:RNA-directed DNA polymerase activity"/>
    <property type="evidence" value="ECO:0007669"/>
    <property type="project" value="UniProtKB-KW"/>
</dbReference>
<dbReference type="PROSITE" id="PS50013">
    <property type="entry name" value="CHROMO_2"/>
    <property type="match status" value="1"/>
</dbReference>
<name>A0AAE0UXD7_9TELE</name>
<keyword evidence="5" id="KW-0808">Transferase</keyword>
<dbReference type="InterPro" id="IPR023780">
    <property type="entry name" value="Chromo_domain"/>
</dbReference>
<dbReference type="Pfam" id="PF17917">
    <property type="entry name" value="RT_RNaseH"/>
    <property type="match status" value="1"/>
</dbReference>
<keyword evidence="4" id="KW-0645">Protease</keyword>
<evidence type="ECO:0000313" key="15">
    <source>
        <dbReference type="Proteomes" id="UP001274896"/>
    </source>
</evidence>
<keyword evidence="8" id="KW-0064">Aspartyl protease</keyword>
<accession>A0AAE0UXD7</accession>